<reference evidence="13 14" key="1">
    <citation type="submission" date="2014-04" db="EMBL/GenBank/DDBJ databases">
        <authorList>
            <consortium name="DOE Joint Genome Institute"/>
            <person name="Kuo A."/>
            <person name="Gay G."/>
            <person name="Dore J."/>
            <person name="Kohler A."/>
            <person name="Nagy L.G."/>
            <person name="Floudas D."/>
            <person name="Copeland A."/>
            <person name="Barry K.W."/>
            <person name="Cichocki N."/>
            <person name="Veneault-Fourrey C."/>
            <person name="LaButti K."/>
            <person name="Lindquist E.A."/>
            <person name="Lipzen A."/>
            <person name="Lundell T."/>
            <person name="Morin E."/>
            <person name="Murat C."/>
            <person name="Sun H."/>
            <person name="Tunlid A."/>
            <person name="Henrissat B."/>
            <person name="Grigoriev I.V."/>
            <person name="Hibbett D.S."/>
            <person name="Martin F."/>
            <person name="Nordberg H.P."/>
            <person name="Cantor M.N."/>
            <person name="Hua S.X."/>
        </authorList>
    </citation>
    <scope>NUCLEOTIDE SEQUENCE [LARGE SCALE GENOMIC DNA]</scope>
    <source>
        <strain evidence="14">h7</strain>
    </source>
</reference>
<name>A0A0C2XLW8_HEBCY</name>
<feature type="region of interest" description="Disordered" evidence="10">
    <location>
        <begin position="1102"/>
        <end position="1141"/>
    </location>
</feature>
<protein>
    <recommendedName>
        <fullName evidence="9">Nucleoporin NUP188</fullName>
    </recommendedName>
</protein>
<dbReference type="PANTHER" id="PTHR31431">
    <property type="entry name" value="NUCLEOPORIN NUP188 HOMOLOG"/>
    <property type="match status" value="1"/>
</dbReference>
<keyword evidence="6" id="KW-0906">Nuclear pore complex</keyword>
<dbReference type="InterPro" id="IPR018864">
    <property type="entry name" value="Nucleoporin_Nup188_N"/>
</dbReference>
<dbReference type="Proteomes" id="UP000053424">
    <property type="component" value="Unassembled WGS sequence"/>
</dbReference>
<evidence type="ECO:0000259" key="11">
    <source>
        <dbReference type="Pfam" id="PF10487"/>
    </source>
</evidence>
<evidence type="ECO:0000256" key="2">
    <source>
        <dbReference type="ARBA" id="ARBA00022448"/>
    </source>
</evidence>
<evidence type="ECO:0000256" key="7">
    <source>
        <dbReference type="ARBA" id="ARBA00023242"/>
    </source>
</evidence>
<dbReference type="GO" id="GO:0006405">
    <property type="term" value="P:RNA export from nucleus"/>
    <property type="evidence" value="ECO:0007669"/>
    <property type="project" value="TreeGrafter"/>
</dbReference>
<evidence type="ECO:0000256" key="5">
    <source>
        <dbReference type="ARBA" id="ARBA00023010"/>
    </source>
</evidence>
<feature type="domain" description="Nucleoporin Nup188 N-terminal" evidence="11">
    <location>
        <begin position="34"/>
        <end position="352"/>
    </location>
</feature>
<organism evidence="13 14">
    <name type="scientific">Hebeloma cylindrosporum</name>
    <dbReference type="NCBI Taxonomy" id="76867"/>
    <lineage>
        <taxon>Eukaryota</taxon>
        <taxon>Fungi</taxon>
        <taxon>Dikarya</taxon>
        <taxon>Basidiomycota</taxon>
        <taxon>Agaricomycotina</taxon>
        <taxon>Agaricomycetes</taxon>
        <taxon>Agaricomycetidae</taxon>
        <taxon>Agaricales</taxon>
        <taxon>Agaricineae</taxon>
        <taxon>Hymenogastraceae</taxon>
        <taxon>Hebeloma</taxon>
    </lineage>
</organism>
<dbReference type="GO" id="GO:0044611">
    <property type="term" value="C:nuclear pore inner ring"/>
    <property type="evidence" value="ECO:0007669"/>
    <property type="project" value="TreeGrafter"/>
</dbReference>
<evidence type="ECO:0000313" key="14">
    <source>
        <dbReference type="Proteomes" id="UP000053424"/>
    </source>
</evidence>
<dbReference type="InterPro" id="IPR044840">
    <property type="entry name" value="Nup188"/>
</dbReference>
<evidence type="ECO:0000256" key="9">
    <source>
        <dbReference type="ARBA" id="ARBA00040174"/>
    </source>
</evidence>
<dbReference type="GO" id="GO:0006606">
    <property type="term" value="P:protein import into nucleus"/>
    <property type="evidence" value="ECO:0007669"/>
    <property type="project" value="TreeGrafter"/>
</dbReference>
<evidence type="ECO:0000259" key="12">
    <source>
        <dbReference type="Pfam" id="PF21093"/>
    </source>
</evidence>
<comment type="similarity">
    <text evidence="8">Belongs to the Nup188 family.</text>
</comment>
<sequence length="2041" mass="226684">MSGESSTRSNLIDVTYSQLHLILSGHQDGFRPEQVQAYLDSRKKQLGNVTQPFGRPSAESKKIIESGSVTLPDGVVLRIEEADKEFIFAVSSKFDIDEIQALILLRSFLYNQGMPPISDPSSTSTMAAELVGAISAFFSSEYLHTFRVLIPLFRIRENADEPFHNVAFDILPAIIPDGPQFAQSIVSEYLRRTQAKLPEKYQQDPKGATLWAKQNLREQLVLLEVLFWTMWGYVSCTGPLVEAIFEAAYKTNLGSSQSNSNLLLDDESRQLQQDCAAIWILITVEILELEGADNIELSDTPERVYVYYSSPETLKRLHDLVTSHPDSQYSCTFLAWTYVLSRLHAKSSQMPTVPASYQSFFDYINPPIGRSYTKERESIPAQMAKACLDPDVGLFGLLESLLTNSPLFVTTVAWRTGSSVTDPNAIAYRSVLKGLIIALVELVPVEEIPDFDALVEVWIALFGRSESLSVIGISEQYWTQDWNQGIARRAILDVARSRFPIQVKPLLRLLRAMTGAGFLDTDPLYTSDSEGPPSEQRLLCARFVYHYFLKLSSYSQVIPTSACIGPHALYERQIERFSSGNANLGFTYVNLKPIRLPGGSTLAAKSPGRLLSSDGGEHVAISWQHEHSGWKFILEILTDYVSRRRMDLGSGGEVSFARRGGTQQKTLRLQDIGMEMDPEGDEGVITDALDLVRSLIQDNPTQAVAFMQTLEDGEHVVSHTMLETQPPDLVQLTTMILEEALSRSNGRAGGHSPVKLITSAMSVLSALLAIPTYSNRVWLYIRSTISLFGSDKSPAYASVALAAERATGQYTMTLALLHLVEQLFREAALSILPENAKLQQLKEEVLLRASRFVHIEIWVEHLSWKYTQLGDRFEIGRRVVSLYTSVLESTPPSLVGDRPFAVLSQTIADVLLFKATTSTITPLVSAISSGGHVLRMLYNSRRHGDVRRLIFLLQANLRLCRLILRCKLNSTMSTRPSLLEQALCARVTGGTPAHDILHSKIDPIDMLASYIKDRAVGSLVPIEAARVLCVLSSSLSALQPSPPTIFGHLSNPEKMVASLVRIIQHPYDDLALRKTIWTFISLAVDNEPALATLFVTGKTRSPGEFKEEEGRVHETKADEKKKDETKKDEKKKEEDPNSTTNALQAAREILVSWKELWEANPLLLACVLRFLDTAWRHALEHKAVFEPLRKDPEFWERIVSMACEEVGPVPTYETPQVVVVEGVRQSSAHEAVQMHAYRTFAKSLALHIITRDIGIHLQLHGSEVPLKKPQSYLKLEPYLKSEDLLTDLLSEAAPSSYAPEMYDRIGSLLSQNFPGLTLQQLELQEPASERDYGDGFAFSVPLLRMRLQAYPLEDDAMDDPAEEIEKLLLSINLNLSLVHAETELLESWDTLLRQVIPYLRTDPAVRPHLLSIAASISFDIAAERREGDMMATIHGARLSLVLALLEVAWFSPSDKKPEIDSFMELVRNLRNIVLNEAQSPARSLLSIIPVPFHRTLLQIIFFCTKHSRALLGRSKTLDAEQRLAIAQTVEAVLGFAIDGLRVVFVAGRTRADVDVDRDMELLVAVFEQCTRPDIDVSSIFWLSKCQETDVIRASFELFVNIDLVGLSDLPLLLSRKQPLYSPHLSVFHMTLASSTAAVERFASDGLLPAYTNNFISSAASSGMIDVVLPELPNQRSPAHLAYCQMLSIVAMVVLKLGRQTHYFDAETCGFVQLYGEQISRALSWTIGDAITLPLLEEIDQVLNLFFAIATSVPASAQANPATAKVLRGFTIRSLHLLQQVNYAITHPNHLASLYEPVTLDERIAFEKTQTQPDPTKRPFVIHLIHRLFRISSNLVGTLVAISRADSVLSCGVEDWPIGEALIVPHSKVVLGEPASLGTLLELGNRTLDILRDLVQRPPGQSITDPSGPSASFTSSIGVKEGVLIARRNLEEIQLYAVTQLAMWISKPDFDTTPADAENEDAQAMDASRADGTKDRRQPRSSITMAERLRRGMTGEMAADLQSLLTKSKPILAASDTIIGGPSVDVTQVLLNFLHERIGGST</sequence>
<feature type="region of interest" description="Disordered" evidence="10">
    <location>
        <begin position="1951"/>
        <end position="1980"/>
    </location>
</feature>
<evidence type="ECO:0000256" key="10">
    <source>
        <dbReference type="SAM" id="MobiDB-lite"/>
    </source>
</evidence>
<keyword evidence="2" id="KW-0813">Transport</keyword>
<evidence type="ECO:0000256" key="6">
    <source>
        <dbReference type="ARBA" id="ARBA00023132"/>
    </source>
</evidence>
<evidence type="ECO:0000256" key="3">
    <source>
        <dbReference type="ARBA" id="ARBA00022816"/>
    </source>
</evidence>
<dbReference type="EMBL" id="KN831789">
    <property type="protein sequence ID" value="KIM38728.1"/>
    <property type="molecule type" value="Genomic_DNA"/>
</dbReference>
<dbReference type="HOGENOM" id="CLU_233373_0_0_1"/>
<evidence type="ECO:0000256" key="8">
    <source>
        <dbReference type="ARBA" id="ARBA00038387"/>
    </source>
</evidence>
<reference evidence="14" key="2">
    <citation type="submission" date="2015-01" db="EMBL/GenBank/DDBJ databases">
        <title>Evolutionary Origins and Diversification of the Mycorrhizal Mutualists.</title>
        <authorList>
            <consortium name="DOE Joint Genome Institute"/>
            <consortium name="Mycorrhizal Genomics Consortium"/>
            <person name="Kohler A."/>
            <person name="Kuo A."/>
            <person name="Nagy L.G."/>
            <person name="Floudas D."/>
            <person name="Copeland A."/>
            <person name="Barry K.W."/>
            <person name="Cichocki N."/>
            <person name="Veneault-Fourrey C."/>
            <person name="LaButti K."/>
            <person name="Lindquist E.A."/>
            <person name="Lipzen A."/>
            <person name="Lundell T."/>
            <person name="Morin E."/>
            <person name="Murat C."/>
            <person name="Riley R."/>
            <person name="Ohm R."/>
            <person name="Sun H."/>
            <person name="Tunlid A."/>
            <person name="Henrissat B."/>
            <person name="Grigoriev I.V."/>
            <person name="Hibbett D.S."/>
            <person name="Martin F."/>
        </authorList>
    </citation>
    <scope>NUCLEOTIDE SEQUENCE [LARGE SCALE GENOMIC DNA]</scope>
    <source>
        <strain evidence="14">h7</strain>
    </source>
</reference>
<keyword evidence="14" id="KW-1185">Reference proteome</keyword>
<keyword evidence="7" id="KW-0539">Nucleus</keyword>
<dbReference type="Pfam" id="PF21093">
    <property type="entry name" value="Nup188_N-subdom_III"/>
    <property type="match status" value="1"/>
</dbReference>
<evidence type="ECO:0000313" key="13">
    <source>
        <dbReference type="EMBL" id="KIM38728.1"/>
    </source>
</evidence>
<dbReference type="Pfam" id="PF10487">
    <property type="entry name" value="Nup188_N"/>
    <property type="match status" value="1"/>
</dbReference>
<gene>
    <name evidence="13" type="ORF">M413DRAFT_447680</name>
</gene>
<keyword evidence="5" id="KW-0811">Translocation</keyword>
<dbReference type="GO" id="GO:0017056">
    <property type="term" value="F:structural constituent of nuclear pore"/>
    <property type="evidence" value="ECO:0007669"/>
    <property type="project" value="InterPro"/>
</dbReference>
<dbReference type="InterPro" id="IPR048883">
    <property type="entry name" value="Nup188_N-subdom_III"/>
</dbReference>
<feature type="compositionally biased region" description="Basic and acidic residues" evidence="10">
    <location>
        <begin position="1102"/>
        <end position="1135"/>
    </location>
</feature>
<feature type="domain" description="Nucleoporin Nup188 N-terminal subdomain III" evidence="12">
    <location>
        <begin position="704"/>
        <end position="1098"/>
    </location>
</feature>
<keyword evidence="3" id="KW-0509">mRNA transport</keyword>
<proteinExistence type="inferred from homology"/>
<dbReference type="GO" id="GO:0051028">
    <property type="term" value="P:mRNA transport"/>
    <property type="evidence" value="ECO:0007669"/>
    <property type="project" value="UniProtKB-KW"/>
</dbReference>
<evidence type="ECO:0000256" key="4">
    <source>
        <dbReference type="ARBA" id="ARBA00022927"/>
    </source>
</evidence>
<dbReference type="PANTHER" id="PTHR31431:SF1">
    <property type="entry name" value="NUCLEOPORIN NUP188"/>
    <property type="match status" value="1"/>
</dbReference>
<dbReference type="STRING" id="686832.A0A0C2XLW8"/>
<feature type="compositionally biased region" description="Basic and acidic residues" evidence="10">
    <location>
        <begin position="1967"/>
        <end position="1977"/>
    </location>
</feature>
<accession>A0A0C2XLW8</accession>
<keyword evidence="4" id="KW-0653">Protein transport</keyword>
<evidence type="ECO:0000256" key="1">
    <source>
        <dbReference type="ARBA" id="ARBA00004567"/>
    </source>
</evidence>
<dbReference type="OrthoDB" id="102511at2759"/>
<dbReference type="Gene3D" id="1.25.10.70">
    <property type="match status" value="1"/>
</dbReference>
<comment type="subcellular location">
    <subcellularLocation>
        <location evidence="1">Nucleus</location>
        <location evidence="1">Nuclear pore complex</location>
    </subcellularLocation>
</comment>